<evidence type="ECO:0000313" key="1">
    <source>
        <dbReference type="EMBL" id="JAH84552.1"/>
    </source>
</evidence>
<name>A0A0E9W2G5_ANGAN</name>
<reference evidence="1" key="1">
    <citation type="submission" date="2014-11" db="EMBL/GenBank/DDBJ databases">
        <authorList>
            <person name="Amaro Gonzalez C."/>
        </authorList>
    </citation>
    <scope>NUCLEOTIDE SEQUENCE</scope>
</reference>
<accession>A0A0E9W2G5</accession>
<dbReference type="AlphaFoldDB" id="A0A0E9W2G5"/>
<protein>
    <submittedName>
        <fullName evidence="1">Uncharacterized protein</fullName>
    </submittedName>
</protein>
<organism evidence="1">
    <name type="scientific">Anguilla anguilla</name>
    <name type="common">European freshwater eel</name>
    <name type="synonym">Muraena anguilla</name>
    <dbReference type="NCBI Taxonomy" id="7936"/>
    <lineage>
        <taxon>Eukaryota</taxon>
        <taxon>Metazoa</taxon>
        <taxon>Chordata</taxon>
        <taxon>Craniata</taxon>
        <taxon>Vertebrata</taxon>
        <taxon>Euteleostomi</taxon>
        <taxon>Actinopterygii</taxon>
        <taxon>Neopterygii</taxon>
        <taxon>Teleostei</taxon>
        <taxon>Anguilliformes</taxon>
        <taxon>Anguillidae</taxon>
        <taxon>Anguilla</taxon>
    </lineage>
</organism>
<reference evidence="1" key="2">
    <citation type="journal article" date="2015" name="Fish Shellfish Immunol.">
        <title>Early steps in the European eel (Anguilla anguilla)-Vibrio vulnificus interaction in the gills: Role of the RtxA13 toxin.</title>
        <authorList>
            <person name="Callol A."/>
            <person name="Pajuelo D."/>
            <person name="Ebbesson L."/>
            <person name="Teles M."/>
            <person name="MacKenzie S."/>
            <person name="Amaro C."/>
        </authorList>
    </citation>
    <scope>NUCLEOTIDE SEQUENCE</scope>
</reference>
<proteinExistence type="predicted"/>
<dbReference type="EMBL" id="GBXM01024025">
    <property type="protein sequence ID" value="JAH84552.1"/>
    <property type="molecule type" value="Transcribed_RNA"/>
</dbReference>
<sequence length="36" mass="4342">MQRWSALRFITRWHSSAVPFSSIPRSFLQRTSMLFL</sequence>